<dbReference type="PANTHER" id="PTHR47197:SF3">
    <property type="entry name" value="DIHYDRO-HEME D1 DEHYDROGENASE"/>
    <property type="match status" value="1"/>
</dbReference>
<dbReference type="InterPro" id="IPR015943">
    <property type="entry name" value="WD40/YVTN_repeat-like_dom_sf"/>
</dbReference>
<evidence type="ECO:0000313" key="1">
    <source>
        <dbReference type="EMBL" id="CAA9218926.1"/>
    </source>
</evidence>
<dbReference type="InterPro" id="IPR011048">
    <property type="entry name" value="Haem_d1_sf"/>
</dbReference>
<reference evidence="1" key="1">
    <citation type="submission" date="2020-02" db="EMBL/GenBank/DDBJ databases">
        <authorList>
            <person name="Meier V. D."/>
        </authorList>
    </citation>
    <scope>NUCLEOTIDE SEQUENCE</scope>
    <source>
        <strain evidence="1">AVDCRST_MAG93</strain>
    </source>
</reference>
<protein>
    <submittedName>
        <fullName evidence="1">Uncharacterized protein</fullName>
    </submittedName>
</protein>
<sequence length="173" mass="18943">MDLSPDGSFGYVPERDQDTVAMLDTKTLKVTRRVEFPEGSKPWMLRASPDGKEVWVQTATGSNLVLDSQTLETLHTEELGEQPVTVAFSPDGRYNFVTHFADSWVAVIDPQSGKLVKRLEIGQNGANVSFRPDGKFGYVAVTGENAVAVVEMESLEVETRLAVGEEPMGLIVL</sequence>
<accession>A0A6J4HC04</accession>
<dbReference type="Gene3D" id="2.130.10.10">
    <property type="entry name" value="YVTN repeat-like/Quinoprotein amine dehydrogenase"/>
    <property type="match status" value="1"/>
</dbReference>
<dbReference type="PANTHER" id="PTHR47197">
    <property type="entry name" value="PROTEIN NIRF"/>
    <property type="match status" value="1"/>
</dbReference>
<name>A0A6J4HC04_9CHLR</name>
<dbReference type="InterPro" id="IPR051200">
    <property type="entry name" value="Host-pathogen_enzymatic-act"/>
</dbReference>
<dbReference type="EMBL" id="CADCTR010000116">
    <property type="protein sequence ID" value="CAA9218926.1"/>
    <property type="molecule type" value="Genomic_DNA"/>
</dbReference>
<dbReference type="SUPFAM" id="SSF51004">
    <property type="entry name" value="C-terminal (heme d1) domain of cytochrome cd1-nitrite reductase"/>
    <property type="match status" value="1"/>
</dbReference>
<organism evidence="1">
    <name type="scientific">uncultured Chloroflexia bacterium</name>
    <dbReference type="NCBI Taxonomy" id="1672391"/>
    <lineage>
        <taxon>Bacteria</taxon>
        <taxon>Bacillati</taxon>
        <taxon>Chloroflexota</taxon>
        <taxon>Chloroflexia</taxon>
        <taxon>environmental samples</taxon>
    </lineage>
</organism>
<gene>
    <name evidence="1" type="ORF">AVDCRST_MAG93-361</name>
</gene>
<proteinExistence type="predicted"/>
<dbReference type="AlphaFoldDB" id="A0A6J4HC04"/>